<name>A0A9D4K5I5_DREPO</name>
<keyword evidence="3" id="KW-1185">Reference proteome</keyword>
<dbReference type="AlphaFoldDB" id="A0A9D4K5I5"/>
<sequence length="54" mass="5848">MCSSEGPFVPYEDSSTYIGSLHDKRDNPGPLPLGSQSSTNNEGRKNINLSFTTT</sequence>
<feature type="compositionally biased region" description="Polar residues" evidence="1">
    <location>
        <begin position="34"/>
        <end position="54"/>
    </location>
</feature>
<protein>
    <submittedName>
        <fullName evidence="2">Uncharacterized protein</fullName>
    </submittedName>
</protein>
<comment type="caution">
    <text evidence="2">The sequence shown here is derived from an EMBL/GenBank/DDBJ whole genome shotgun (WGS) entry which is preliminary data.</text>
</comment>
<evidence type="ECO:0000313" key="2">
    <source>
        <dbReference type="EMBL" id="KAH3833299.1"/>
    </source>
</evidence>
<evidence type="ECO:0000256" key="1">
    <source>
        <dbReference type="SAM" id="MobiDB-lite"/>
    </source>
</evidence>
<dbReference type="EMBL" id="JAIWYP010000004">
    <property type="protein sequence ID" value="KAH3833299.1"/>
    <property type="molecule type" value="Genomic_DNA"/>
</dbReference>
<reference evidence="2" key="2">
    <citation type="submission" date="2020-11" db="EMBL/GenBank/DDBJ databases">
        <authorList>
            <person name="McCartney M.A."/>
            <person name="Auch B."/>
            <person name="Kono T."/>
            <person name="Mallez S."/>
            <person name="Becker A."/>
            <person name="Gohl D.M."/>
            <person name="Silverstein K.A.T."/>
            <person name="Koren S."/>
            <person name="Bechman K.B."/>
            <person name="Herman A."/>
            <person name="Abrahante J.E."/>
            <person name="Garbe J."/>
        </authorList>
    </citation>
    <scope>NUCLEOTIDE SEQUENCE</scope>
    <source>
        <strain evidence="2">Duluth1</strain>
        <tissue evidence="2">Whole animal</tissue>
    </source>
</reference>
<feature type="region of interest" description="Disordered" evidence="1">
    <location>
        <begin position="1"/>
        <end position="54"/>
    </location>
</feature>
<accession>A0A9D4K5I5</accession>
<reference evidence="2" key="1">
    <citation type="journal article" date="2019" name="bioRxiv">
        <title>The Genome of the Zebra Mussel, Dreissena polymorpha: A Resource for Invasive Species Research.</title>
        <authorList>
            <person name="McCartney M.A."/>
            <person name="Auch B."/>
            <person name="Kono T."/>
            <person name="Mallez S."/>
            <person name="Zhang Y."/>
            <person name="Obille A."/>
            <person name="Becker A."/>
            <person name="Abrahante J.E."/>
            <person name="Garbe J."/>
            <person name="Badalamenti J.P."/>
            <person name="Herman A."/>
            <person name="Mangelson H."/>
            <person name="Liachko I."/>
            <person name="Sullivan S."/>
            <person name="Sone E.D."/>
            <person name="Koren S."/>
            <person name="Silverstein K.A.T."/>
            <person name="Beckman K.B."/>
            <person name="Gohl D.M."/>
        </authorList>
    </citation>
    <scope>NUCLEOTIDE SEQUENCE</scope>
    <source>
        <strain evidence="2">Duluth1</strain>
        <tissue evidence="2">Whole animal</tissue>
    </source>
</reference>
<dbReference type="Proteomes" id="UP000828390">
    <property type="component" value="Unassembled WGS sequence"/>
</dbReference>
<gene>
    <name evidence="2" type="ORF">DPMN_106605</name>
</gene>
<proteinExistence type="predicted"/>
<evidence type="ECO:0000313" key="3">
    <source>
        <dbReference type="Proteomes" id="UP000828390"/>
    </source>
</evidence>
<organism evidence="2 3">
    <name type="scientific">Dreissena polymorpha</name>
    <name type="common">Zebra mussel</name>
    <name type="synonym">Mytilus polymorpha</name>
    <dbReference type="NCBI Taxonomy" id="45954"/>
    <lineage>
        <taxon>Eukaryota</taxon>
        <taxon>Metazoa</taxon>
        <taxon>Spiralia</taxon>
        <taxon>Lophotrochozoa</taxon>
        <taxon>Mollusca</taxon>
        <taxon>Bivalvia</taxon>
        <taxon>Autobranchia</taxon>
        <taxon>Heteroconchia</taxon>
        <taxon>Euheterodonta</taxon>
        <taxon>Imparidentia</taxon>
        <taxon>Neoheterodontei</taxon>
        <taxon>Myida</taxon>
        <taxon>Dreissenoidea</taxon>
        <taxon>Dreissenidae</taxon>
        <taxon>Dreissena</taxon>
    </lineage>
</organism>